<dbReference type="GO" id="GO:0006270">
    <property type="term" value="P:DNA replication initiation"/>
    <property type="evidence" value="ECO:0007669"/>
    <property type="project" value="TreeGrafter"/>
</dbReference>
<dbReference type="PANTHER" id="PTHR12705">
    <property type="entry name" value="ORIGIN RECOGNITION COMPLEX SUBUNIT 5"/>
    <property type="match status" value="1"/>
</dbReference>
<dbReference type="GO" id="GO:0005664">
    <property type="term" value="C:nuclear origin of replication recognition complex"/>
    <property type="evidence" value="ECO:0007669"/>
    <property type="project" value="TreeGrafter"/>
</dbReference>
<name>A0AAD4NDV9_9BILA</name>
<dbReference type="GO" id="GO:0003688">
    <property type="term" value="F:DNA replication origin binding"/>
    <property type="evidence" value="ECO:0007669"/>
    <property type="project" value="TreeGrafter"/>
</dbReference>
<dbReference type="InterPro" id="IPR047088">
    <property type="entry name" value="ORC5_C"/>
</dbReference>
<evidence type="ECO:0000313" key="3">
    <source>
        <dbReference type="Proteomes" id="UP001201812"/>
    </source>
</evidence>
<reference evidence="2" key="1">
    <citation type="submission" date="2022-01" db="EMBL/GenBank/DDBJ databases">
        <title>Genome Sequence Resource for Two Populations of Ditylenchus destructor, the Migratory Endoparasitic Phytonematode.</title>
        <authorList>
            <person name="Zhang H."/>
            <person name="Lin R."/>
            <person name="Xie B."/>
        </authorList>
    </citation>
    <scope>NUCLEOTIDE SEQUENCE</scope>
    <source>
        <strain evidence="2">BazhouSP</strain>
    </source>
</reference>
<dbReference type="AlphaFoldDB" id="A0AAD4NDV9"/>
<keyword evidence="3" id="KW-1185">Reference proteome</keyword>
<organism evidence="2 3">
    <name type="scientific">Ditylenchus destructor</name>
    <dbReference type="NCBI Taxonomy" id="166010"/>
    <lineage>
        <taxon>Eukaryota</taxon>
        <taxon>Metazoa</taxon>
        <taxon>Ecdysozoa</taxon>
        <taxon>Nematoda</taxon>
        <taxon>Chromadorea</taxon>
        <taxon>Rhabditida</taxon>
        <taxon>Tylenchina</taxon>
        <taxon>Tylenchomorpha</taxon>
        <taxon>Sphaerularioidea</taxon>
        <taxon>Anguinidae</taxon>
        <taxon>Anguininae</taxon>
        <taxon>Ditylenchus</taxon>
    </lineage>
</organism>
<feature type="domain" description="Origin recognition complex subunit 5 C-terminal" evidence="1">
    <location>
        <begin position="254"/>
        <end position="379"/>
    </location>
</feature>
<sequence length="401" mass="46186">MLFSFSTSMDLDRICKLIVNLIKVETSSVNHIHCYGGNRLTFKQAISMLSEAIKELNWSISEYSCVEFEYKPKDLSLAVRKHWNETERFGKPRVIVLSRAEALRRFKKDTLQEIIGMFKNKKCFILMTFTHIPWSKIESGALTQSISRPVVFNIPAVGHESTVDKISTQLGYNKSFVEIVVGIAEPYYTDFELLQHVVSTVAKTCAAKNIDIRGDIKPCANKIINLCKDIKEDFAFPAGIFGKQNCDYLDYARLTKLAIIASYCASYNPPATDRRFFYARKDAAQRKECTKKTRVEHESFHETGPRAFEYQRVFMIFIFFWDYFSTLDSDLKNKLFDLDFNGQIMNLAEYGIVKLVSASESLDQPKYKCLCSFQFANKIFCALSVHDKQDLRAFLYDFAIN</sequence>
<dbReference type="Pfam" id="PF14630">
    <property type="entry name" value="ORC5_C"/>
    <property type="match status" value="1"/>
</dbReference>
<dbReference type="Proteomes" id="UP001201812">
    <property type="component" value="Unassembled WGS sequence"/>
</dbReference>
<evidence type="ECO:0000313" key="2">
    <source>
        <dbReference type="EMBL" id="KAI1726320.1"/>
    </source>
</evidence>
<comment type="caution">
    <text evidence="2">The sequence shown here is derived from an EMBL/GenBank/DDBJ whole genome shotgun (WGS) entry which is preliminary data.</text>
</comment>
<dbReference type="EMBL" id="JAKKPZ010000002">
    <property type="protein sequence ID" value="KAI1726320.1"/>
    <property type="molecule type" value="Genomic_DNA"/>
</dbReference>
<accession>A0AAD4NDV9</accession>
<dbReference type="InterPro" id="IPR020796">
    <property type="entry name" value="ORC5"/>
</dbReference>
<evidence type="ECO:0000259" key="1">
    <source>
        <dbReference type="Pfam" id="PF14630"/>
    </source>
</evidence>
<dbReference type="PANTHER" id="PTHR12705:SF0">
    <property type="entry name" value="ORIGIN RECOGNITION COMPLEX SUBUNIT 5"/>
    <property type="match status" value="1"/>
</dbReference>
<gene>
    <name evidence="2" type="ORF">DdX_03034</name>
</gene>
<protein>
    <submittedName>
        <fullName evidence="2">Origin recognition complex subunit 5</fullName>
    </submittedName>
</protein>
<proteinExistence type="predicted"/>